<proteinExistence type="predicted"/>
<accession>A0A225WJ70</accession>
<protein>
    <submittedName>
        <fullName evidence="1">Avirulence (Avh) protein</fullName>
    </submittedName>
</protein>
<comment type="caution">
    <text evidence="1">The sequence shown here is derived from an EMBL/GenBank/DDBJ whole genome shotgun (WGS) entry which is preliminary data.</text>
</comment>
<dbReference type="EMBL" id="NBNE01000699">
    <property type="protein sequence ID" value="OWZ17743.1"/>
    <property type="molecule type" value="Genomic_DNA"/>
</dbReference>
<dbReference type="AlphaFoldDB" id="A0A225WJ70"/>
<evidence type="ECO:0000313" key="2">
    <source>
        <dbReference type="Proteomes" id="UP000198211"/>
    </source>
</evidence>
<organism evidence="1 2">
    <name type="scientific">Phytophthora megakarya</name>
    <dbReference type="NCBI Taxonomy" id="4795"/>
    <lineage>
        <taxon>Eukaryota</taxon>
        <taxon>Sar</taxon>
        <taxon>Stramenopiles</taxon>
        <taxon>Oomycota</taxon>
        <taxon>Peronosporomycetes</taxon>
        <taxon>Peronosporales</taxon>
        <taxon>Peronosporaceae</taxon>
        <taxon>Phytophthora</taxon>
    </lineage>
</organism>
<dbReference type="Proteomes" id="UP000198211">
    <property type="component" value="Unassembled WGS sequence"/>
</dbReference>
<evidence type="ECO:0000313" key="1">
    <source>
        <dbReference type="EMBL" id="OWZ17743.1"/>
    </source>
</evidence>
<dbReference type="STRING" id="4795.A0A225WJ70"/>
<reference evidence="2" key="1">
    <citation type="submission" date="2017-03" db="EMBL/GenBank/DDBJ databases">
        <title>Phytopthora megakarya and P. palmivora, two closely related causual agents of cacao black pod achieved similar genome size and gene model numbers by different mechanisms.</title>
        <authorList>
            <person name="Ali S."/>
            <person name="Shao J."/>
            <person name="Larry D.J."/>
            <person name="Kronmiller B."/>
            <person name="Shen D."/>
            <person name="Strem M.D."/>
            <person name="Melnick R.L."/>
            <person name="Guiltinan M.J."/>
            <person name="Tyler B.M."/>
            <person name="Meinhardt L.W."/>
            <person name="Bailey B.A."/>
        </authorList>
    </citation>
    <scope>NUCLEOTIDE SEQUENCE [LARGE SCALE GENOMIC DNA]</scope>
    <source>
        <strain evidence="2">zdho120</strain>
    </source>
</reference>
<sequence>MIDGQYLDELEKIFLKLSTQFPDNDVSLLRALIGNYGDRAVAQGLVEAKALGNSKEVASNMLSQQFEMWFTDKKSVNTVFKLLNLDKYTHAGFVTTSGLDVLEGYIKLVNSKTLYRNNDVSMLGTLVAKYGEKSVAKGLAEAKSVASTKDIATEMQTQQLNQWLKEGKSVDAVFTLLRLDEYPFAGVISSRGLDTLEQYITLFNRDKSAQESFFDAKTNKFTAIMARDLETTLLRQRIVTTISNKDGLKGLLNGNNLEKMDRYVMKLRTTHENNDISLLGALFAEYGENRIVYALTRAQNVESTKDTATNLLTRYKIPNWLKEGKSADDVIKLLKPDGTGKELLTHRALYTLEEYIMLYNRQTSVQTSFIKTVSKYFGGDAAFSIRLQGFKSDAITKKEAKRLQIELFRQGVTNVITSVKSKLNTLRLGKNIEAALESSSLAKMLKATDKLNKNNDASKQTWVIDTLITKYGDDAVTKALVNAKQTDHTNEVVTKLEKELFTRWRNKIQFPENVFSSLKILNEEDMVLRIGKIEVLSNYITFFNGKADQKETLYNVLSNGFANKNTALSTFAMAKKDPLTMKTATELETRVLLEKVSGKIVMAGGLEKVSMSDIKLSKLNEYVTTLGAKSENADISLLGALLIKNSDETIAKALVQAKHVASTKTIATDMQTQQFKMWLKEGKSVDDVVKLLKLDKAGDKVIRSRGLDTLEGYITLFNQKHDKSLHESFIGKISALFGGENKFAVKLEAFKVDQLWRNYANELQNKLFQKWKSEGLDSTAVISKVFNVRTTEKTTNEAIRLTANQFNTFLEKSENKVPNVVNPALS</sequence>
<keyword evidence="2" id="KW-1185">Reference proteome</keyword>
<dbReference type="OrthoDB" id="128648at2759"/>
<name>A0A225WJ70_9STRA</name>
<gene>
    <name evidence="1" type="ORF">PHMEG_0008271</name>
</gene>